<organism evidence="1 2">
    <name type="scientific">Microcystis aeruginosa NIES-3787</name>
    <dbReference type="NCBI Taxonomy" id="2517782"/>
    <lineage>
        <taxon>Bacteria</taxon>
        <taxon>Bacillati</taxon>
        <taxon>Cyanobacteriota</taxon>
        <taxon>Cyanophyceae</taxon>
        <taxon>Oscillatoriophycideae</taxon>
        <taxon>Chroococcales</taxon>
        <taxon>Microcystaceae</taxon>
        <taxon>Microcystis</taxon>
    </lineage>
</organism>
<proteinExistence type="predicted"/>
<sequence>MDNLPKLLREMRDHYPEEIPQIVFEAYCHRYMHYYDRHIKYQPVKFMSAWRWSEARRREFRNAFEITDLLKVCED</sequence>
<dbReference type="Proteomes" id="UP000438874">
    <property type="component" value="Unassembled WGS sequence"/>
</dbReference>
<evidence type="ECO:0000313" key="1">
    <source>
        <dbReference type="EMBL" id="GCL47269.1"/>
    </source>
</evidence>
<name>A0A6H9GBB4_MICAE</name>
<protein>
    <submittedName>
        <fullName evidence="1">Uncharacterized protein</fullName>
    </submittedName>
</protein>
<gene>
    <name evidence="1" type="ORF">NIES3787_29750</name>
</gene>
<accession>A0A6H9GBB4</accession>
<comment type="caution">
    <text evidence="1">The sequence shown here is derived from an EMBL/GenBank/DDBJ whole genome shotgun (WGS) entry which is preliminary data.</text>
</comment>
<reference evidence="1 2" key="1">
    <citation type="submission" date="2019-02" db="EMBL/GenBank/DDBJ databases">
        <title>Draft genome sequence of Arthrospira platensis NIES-3787.</title>
        <authorList>
            <person name="Yamaguchi H."/>
            <person name="Suzuki S."/>
            <person name="Kawachi M."/>
        </authorList>
    </citation>
    <scope>NUCLEOTIDE SEQUENCE [LARGE SCALE GENOMIC DNA]</scope>
    <source>
        <strain evidence="1 2">NIES-3787</strain>
    </source>
</reference>
<dbReference type="AlphaFoldDB" id="A0A6H9GBB4"/>
<evidence type="ECO:0000313" key="2">
    <source>
        <dbReference type="Proteomes" id="UP000438874"/>
    </source>
</evidence>
<dbReference type="EMBL" id="BJCH01000039">
    <property type="protein sequence ID" value="GCL47269.1"/>
    <property type="molecule type" value="Genomic_DNA"/>
</dbReference>